<comment type="similarity">
    <text evidence="2">Belongs to the TorD/DmsD family. DmsD subfamily.</text>
</comment>
<dbReference type="NCBIfam" id="NF008632">
    <property type="entry name" value="PRK11621.1"/>
    <property type="match status" value="1"/>
</dbReference>
<evidence type="ECO:0000256" key="2">
    <source>
        <dbReference type="HAMAP-Rule" id="MF_00940"/>
    </source>
</evidence>
<comment type="function">
    <text evidence="2">Required for biogenesis/assembly of DMSO reductase, but not for the interaction of the DmsA signal peptide with the Tat system. May be part of a chaperone cascade complex that facilitates a folding-maturation pathway for the substrate protein.</text>
</comment>
<dbReference type="KEGG" id="msu:MS2335"/>
<dbReference type="Pfam" id="PF02613">
    <property type="entry name" value="Nitrate_red_del"/>
    <property type="match status" value="1"/>
</dbReference>
<dbReference type="InterPro" id="IPR050289">
    <property type="entry name" value="TorD/DmsD_chaperones"/>
</dbReference>
<sequence length="224" mass="25994">MVKNTALLSLKQQKSAMNFKEILMDNALLQWISTGGRLLGAVFYYEPKDKRVQPVLDFFRQPDWTKDWATLANPALINALIEKSAQQDLSQAYQYLFIGPNELPAPPWGSVYLDKESVIFGDSLLALRDFLTVHQIEFIQTQNEPEDHLGLMLMLAAYLAENKPELLEEFLTKHLFSWVYRCLDLIFAQTDYPFYQAMALLARQTLKGWQQQLDLQVDQPQLYR</sequence>
<dbReference type="Proteomes" id="UP000000607">
    <property type="component" value="Chromosome"/>
</dbReference>
<dbReference type="STRING" id="221988.MS2335"/>
<dbReference type="PIRSF" id="PIRSF004690">
    <property type="entry name" value="DmsD"/>
    <property type="match status" value="1"/>
</dbReference>
<proteinExistence type="inferred from homology"/>
<dbReference type="InterPro" id="IPR028611">
    <property type="entry name" value="DmsD_chaperone"/>
</dbReference>
<protein>
    <recommendedName>
        <fullName evidence="2">Probable Tat proofreading chaperone DmsD</fullName>
    </recommendedName>
    <alternativeName>
        <fullName evidence="2">DMSO reductase maturation protein</fullName>
    </alternativeName>
    <alternativeName>
        <fullName evidence="2">Twin-arginine leader-binding protein DmsD</fullName>
    </alternativeName>
</protein>
<keyword evidence="4" id="KW-1185">Reference proteome</keyword>
<keyword evidence="1 2" id="KW-0143">Chaperone</keyword>
<evidence type="ECO:0000313" key="3">
    <source>
        <dbReference type="EMBL" id="AAU38942.1"/>
    </source>
</evidence>
<accession>Q65Q18</accession>
<dbReference type="PANTHER" id="PTHR34227">
    <property type="entry name" value="CHAPERONE PROTEIN YCDY"/>
    <property type="match status" value="1"/>
</dbReference>
<reference evidence="3 4" key="1">
    <citation type="journal article" date="2004" name="Nat. Biotechnol.">
        <title>The genome sequence of the capnophilic rumen bacterium Mannheimia succiniciproducens.</title>
        <authorList>
            <person name="Hong S.H."/>
            <person name="Kim J.S."/>
            <person name="Lee S.Y."/>
            <person name="In Y.H."/>
            <person name="Choi S.S."/>
            <person name="Rih J.-K."/>
            <person name="Kim C.H."/>
            <person name="Jeong H."/>
            <person name="Hur C.G."/>
            <person name="Kim J.J."/>
        </authorList>
    </citation>
    <scope>NUCLEOTIDE SEQUENCE [LARGE SCALE GENOMIC DNA]</scope>
    <source>
        <strain evidence="4">KCTC 0769BP / MBEL55E</strain>
    </source>
</reference>
<gene>
    <name evidence="3" type="primary">torD</name>
    <name evidence="2" type="synonym">dmsD</name>
    <name evidence="3" type="ordered locus">MS2335</name>
</gene>
<dbReference type="PANTHER" id="PTHR34227:SF13">
    <property type="entry name" value="TAT PROOFREADING CHAPERONE DMSD-RELATED"/>
    <property type="match status" value="1"/>
</dbReference>
<organism evidence="3 4">
    <name type="scientific">Mannheimia succiniciproducens (strain KCTC 0769BP / MBEL55E)</name>
    <dbReference type="NCBI Taxonomy" id="221988"/>
    <lineage>
        <taxon>Bacteria</taxon>
        <taxon>Pseudomonadati</taxon>
        <taxon>Pseudomonadota</taxon>
        <taxon>Gammaproteobacteria</taxon>
        <taxon>Pasteurellales</taxon>
        <taxon>Pasteurellaceae</taxon>
        <taxon>Basfia</taxon>
    </lineage>
</organism>
<evidence type="ECO:0000256" key="1">
    <source>
        <dbReference type="ARBA" id="ARBA00023186"/>
    </source>
</evidence>
<dbReference type="GO" id="GO:0005048">
    <property type="term" value="F:signal sequence binding"/>
    <property type="evidence" value="ECO:0007669"/>
    <property type="project" value="InterPro"/>
</dbReference>
<dbReference type="SUPFAM" id="SSF89155">
    <property type="entry name" value="TorD-like"/>
    <property type="match status" value="1"/>
</dbReference>
<name>Q65Q18_MANSM</name>
<dbReference type="eggNOG" id="COG3381">
    <property type="taxonomic scope" value="Bacteria"/>
</dbReference>
<dbReference type="HAMAP" id="MF_00940">
    <property type="entry name" value="DmsD_chaperone"/>
    <property type="match status" value="1"/>
</dbReference>
<dbReference type="EMBL" id="AE016827">
    <property type="protein sequence ID" value="AAU38942.1"/>
    <property type="molecule type" value="Genomic_DNA"/>
</dbReference>
<dbReference type="InterPro" id="IPR036411">
    <property type="entry name" value="TorD-like_sf"/>
</dbReference>
<dbReference type="Gene3D" id="1.10.3480.10">
    <property type="entry name" value="TorD-like"/>
    <property type="match status" value="1"/>
</dbReference>
<dbReference type="AlphaFoldDB" id="Q65Q18"/>
<dbReference type="InterPro" id="IPR020945">
    <property type="entry name" value="DMSO/NO3_reduct_chaperone"/>
</dbReference>
<evidence type="ECO:0000313" key="4">
    <source>
        <dbReference type="Proteomes" id="UP000000607"/>
    </source>
</evidence>
<dbReference type="InterPro" id="IPR026269">
    <property type="entry name" value="DmsD-type"/>
</dbReference>
<dbReference type="HOGENOM" id="CLU_077650_7_1_6"/>